<dbReference type="PANTHER" id="PTHR24113:SF12">
    <property type="entry name" value="RAN GTPASE-ACTIVATING PROTEIN 1"/>
    <property type="match status" value="1"/>
</dbReference>
<keyword evidence="3" id="KW-0677">Repeat</keyword>
<organism evidence="4 5">
    <name type="scientific">Letharia lupina</name>
    <dbReference type="NCBI Taxonomy" id="560253"/>
    <lineage>
        <taxon>Eukaryota</taxon>
        <taxon>Fungi</taxon>
        <taxon>Dikarya</taxon>
        <taxon>Ascomycota</taxon>
        <taxon>Pezizomycotina</taxon>
        <taxon>Lecanoromycetes</taxon>
        <taxon>OSLEUM clade</taxon>
        <taxon>Lecanoromycetidae</taxon>
        <taxon>Lecanorales</taxon>
        <taxon>Lecanorineae</taxon>
        <taxon>Parmeliaceae</taxon>
        <taxon>Letharia</taxon>
    </lineage>
</organism>
<evidence type="ECO:0000313" key="5">
    <source>
        <dbReference type="Proteomes" id="UP000593566"/>
    </source>
</evidence>
<keyword evidence="1" id="KW-0343">GTPase activation</keyword>
<dbReference type="GO" id="GO:0031267">
    <property type="term" value="F:small GTPase binding"/>
    <property type="evidence" value="ECO:0007669"/>
    <property type="project" value="TreeGrafter"/>
</dbReference>
<comment type="caution">
    <text evidence="4">The sequence shown here is derived from an EMBL/GenBank/DDBJ whole genome shotgun (WGS) entry which is preliminary data.</text>
</comment>
<dbReference type="GO" id="GO:0005634">
    <property type="term" value="C:nucleus"/>
    <property type="evidence" value="ECO:0007669"/>
    <property type="project" value="TreeGrafter"/>
</dbReference>
<dbReference type="GO" id="GO:0005096">
    <property type="term" value="F:GTPase activator activity"/>
    <property type="evidence" value="ECO:0007669"/>
    <property type="project" value="UniProtKB-KW"/>
</dbReference>
<evidence type="ECO:0000256" key="1">
    <source>
        <dbReference type="ARBA" id="ARBA00022468"/>
    </source>
</evidence>
<gene>
    <name evidence="4" type="ORF">HO133_008958</name>
</gene>
<dbReference type="RefSeq" id="XP_037154646.1">
    <property type="nucleotide sequence ID" value="XM_037299820.1"/>
</dbReference>
<dbReference type="SUPFAM" id="SSF52047">
    <property type="entry name" value="RNI-like"/>
    <property type="match status" value="1"/>
</dbReference>
<sequence>MSESSSSTTRRYIETAPLSHLELWGLLYPGDSDSNIAQVINYERDILLVRKAIQAQQKAEEQARAEARHRPEWKQRVLRQGPWDGVKGPLPLTGAPALPMSVTISDEERLAAFFNHLSSRSIRFRVSRASRRLGPTLRDPAITQSFASHTTVSKWLNPKGILNEDGRMDLCKMVLGPPNISHLMIGLEGNNFFRHFLLGNNMIGPVGARLISDFVLAHPDRMETWYLAGNRIDLAGFERLVSAWTTSTSITNIWLKRNPLAPKASTALCESITQTLNLRTLDLDQTELGDGGVAHLFSLLANHHSPTSLRHIYLNASVYLSANPMADTGASVLAEGLAGNKSLLRLTLASCGLESEAPKSILQALKGHPRLITMHMDQSFAPEDLGMRYDYLGDDVVDSVKAQVSSCETLRMIELGTTGMTQSALESISEEVVKSETLVVFSAKSVYNKVSTRIKLSVNERIKENVRQPYGGSLDEDSWV</sequence>
<name>A0A8H6CMA5_9LECA</name>
<keyword evidence="5" id="KW-1185">Reference proteome</keyword>
<keyword evidence="2" id="KW-0433">Leucine-rich repeat</keyword>
<dbReference type="Gene3D" id="3.80.10.10">
    <property type="entry name" value="Ribonuclease Inhibitor"/>
    <property type="match status" value="1"/>
</dbReference>
<dbReference type="GO" id="GO:0005829">
    <property type="term" value="C:cytosol"/>
    <property type="evidence" value="ECO:0007669"/>
    <property type="project" value="TreeGrafter"/>
</dbReference>
<dbReference type="GO" id="GO:0048471">
    <property type="term" value="C:perinuclear region of cytoplasm"/>
    <property type="evidence" value="ECO:0007669"/>
    <property type="project" value="TreeGrafter"/>
</dbReference>
<dbReference type="GeneID" id="59337353"/>
<dbReference type="AlphaFoldDB" id="A0A8H6CMA5"/>
<evidence type="ECO:0000313" key="4">
    <source>
        <dbReference type="EMBL" id="KAF6226093.1"/>
    </source>
</evidence>
<dbReference type="SMART" id="SM00368">
    <property type="entry name" value="LRR_RI"/>
    <property type="match status" value="5"/>
</dbReference>
<accession>A0A8H6CMA5</accession>
<reference evidence="4 5" key="1">
    <citation type="journal article" date="2020" name="Genomics">
        <title>Complete, high-quality genomes from long-read metagenomic sequencing of two wolf lichen thalli reveals enigmatic genome architecture.</title>
        <authorList>
            <person name="McKenzie S.K."/>
            <person name="Walston R.F."/>
            <person name="Allen J.L."/>
        </authorList>
    </citation>
    <scope>NUCLEOTIDE SEQUENCE [LARGE SCALE GENOMIC DNA]</scope>
    <source>
        <strain evidence="4">WasteWater1</strain>
    </source>
</reference>
<dbReference type="InterPro" id="IPR032675">
    <property type="entry name" value="LRR_dom_sf"/>
</dbReference>
<protein>
    <recommendedName>
        <fullName evidence="6">RNI-like protein</fullName>
    </recommendedName>
</protein>
<dbReference type="InterPro" id="IPR027038">
    <property type="entry name" value="RanGap"/>
</dbReference>
<evidence type="ECO:0000256" key="3">
    <source>
        <dbReference type="ARBA" id="ARBA00022737"/>
    </source>
</evidence>
<dbReference type="Proteomes" id="UP000593566">
    <property type="component" value="Unassembled WGS sequence"/>
</dbReference>
<evidence type="ECO:0008006" key="6">
    <source>
        <dbReference type="Google" id="ProtNLM"/>
    </source>
</evidence>
<dbReference type="PANTHER" id="PTHR24113">
    <property type="entry name" value="RAN GTPASE-ACTIVATING PROTEIN 1"/>
    <property type="match status" value="1"/>
</dbReference>
<dbReference type="EMBL" id="JACCJB010000006">
    <property type="protein sequence ID" value="KAF6226093.1"/>
    <property type="molecule type" value="Genomic_DNA"/>
</dbReference>
<evidence type="ECO:0000256" key="2">
    <source>
        <dbReference type="ARBA" id="ARBA00022614"/>
    </source>
</evidence>
<dbReference type="GO" id="GO:0006913">
    <property type="term" value="P:nucleocytoplasmic transport"/>
    <property type="evidence" value="ECO:0007669"/>
    <property type="project" value="TreeGrafter"/>
</dbReference>
<proteinExistence type="predicted"/>